<dbReference type="EMBL" id="FOEF01000038">
    <property type="protein sequence ID" value="SEP54156.1"/>
    <property type="molecule type" value="Genomic_DNA"/>
</dbReference>
<feature type="compositionally biased region" description="Basic and acidic residues" evidence="1">
    <location>
        <begin position="94"/>
        <end position="107"/>
    </location>
</feature>
<keyword evidence="3" id="KW-1185">Reference proteome</keyword>
<feature type="region of interest" description="Disordered" evidence="1">
    <location>
        <begin position="89"/>
        <end position="113"/>
    </location>
</feature>
<proteinExistence type="predicted"/>
<gene>
    <name evidence="2" type="ORF">SAMN04489732_13810</name>
</gene>
<accession>A0A1H8YPP8</accession>
<protein>
    <submittedName>
        <fullName evidence="2">Uncharacterized protein</fullName>
    </submittedName>
</protein>
<dbReference type="Proteomes" id="UP000198582">
    <property type="component" value="Unassembled WGS sequence"/>
</dbReference>
<name>A0A1H8YPP8_9PSEU</name>
<sequence>MRSRSGWVSHRSRSPNRKLRGTLIPGLIGAALDHLGIGRGSQAQARLARHPLQPFEQLKLPRTEHQSAQRGQPLRRRVLRRNLEHVHHSTCLSDRARQRARDEEPHGHLAPRSAWRPARAGAIGALPAPAGTSVRPTLAGVHGRANNRRQIDRLRCRGRAVRSAASRSVARAAKNAWHRRHGVPGGHRTDATSTTWPHTASYRPCPARIPAKNCSSVTAWSRPSTTQRYQLRYNPATFPGRSLLTRKPSIMGRK</sequence>
<dbReference type="AlphaFoldDB" id="A0A1H8YPP8"/>
<organism evidence="2 3">
    <name type="scientific">Amycolatopsis saalfeldensis</name>
    <dbReference type="NCBI Taxonomy" id="394193"/>
    <lineage>
        <taxon>Bacteria</taxon>
        <taxon>Bacillati</taxon>
        <taxon>Actinomycetota</taxon>
        <taxon>Actinomycetes</taxon>
        <taxon>Pseudonocardiales</taxon>
        <taxon>Pseudonocardiaceae</taxon>
        <taxon>Amycolatopsis</taxon>
    </lineage>
</organism>
<reference evidence="2 3" key="1">
    <citation type="submission" date="2016-10" db="EMBL/GenBank/DDBJ databases">
        <authorList>
            <person name="de Groot N.N."/>
        </authorList>
    </citation>
    <scope>NUCLEOTIDE SEQUENCE [LARGE SCALE GENOMIC DNA]</scope>
    <source>
        <strain evidence="2 3">DSM 44993</strain>
    </source>
</reference>
<feature type="compositionally biased region" description="Basic residues" evidence="1">
    <location>
        <begin position="10"/>
        <end position="20"/>
    </location>
</feature>
<evidence type="ECO:0000256" key="1">
    <source>
        <dbReference type="SAM" id="MobiDB-lite"/>
    </source>
</evidence>
<evidence type="ECO:0000313" key="3">
    <source>
        <dbReference type="Proteomes" id="UP000198582"/>
    </source>
</evidence>
<feature type="region of interest" description="Disordered" evidence="1">
    <location>
        <begin position="171"/>
        <end position="197"/>
    </location>
</feature>
<feature type="region of interest" description="Disordered" evidence="1">
    <location>
        <begin position="1"/>
        <end position="20"/>
    </location>
</feature>
<evidence type="ECO:0000313" key="2">
    <source>
        <dbReference type="EMBL" id="SEP54156.1"/>
    </source>
</evidence>